<dbReference type="STRING" id="197461.A3843_14855"/>
<dbReference type="GO" id="GO:0003700">
    <property type="term" value="F:DNA-binding transcription factor activity"/>
    <property type="evidence" value="ECO:0007669"/>
    <property type="project" value="InterPro"/>
</dbReference>
<evidence type="ECO:0000313" key="5">
    <source>
        <dbReference type="EMBL" id="OKL43021.1"/>
    </source>
</evidence>
<gene>
    <name evidence="5" type="ORF">A3843_14855</name>
</gene>
<evidence type="ECO:0000313" key="6">
    <source>
        <dbReference type="Proteomes" id="UP000185783"/>
    </source>
</evidence>
<dbReference type="Gene3D" id="1.10.10.10">
    <property type="entry name" value="Winged helix-like DNA-binding domain superfamily/Winged helix DNA-binding domain"/>
    <property type="match status" value="1"/>
</dbReference>
<name>A0A1U7JEF1_9HYPH</name>
<accession>A0A1U7JEF1</accession>
<evidence type="ECO:0000256" key="1">
    <source>
        <dbReference type="ARBA" id="ARBA00023015"/>
    </source>
</evidence>
<dbReference type="PANTHER" id="PTHR33164:SF43">
    <property type="entry name" value="HTH-TYPE TRANSCRIPTIONAL REPRESSOR YETL"/>
    <property type="match status" value="1"/>
</dbReference>
<keyword evidence="2" id="KW-0238">DNA-binding</keyword>
<dbReference type="InterPro" id="IPR036388">
    <property type="entry name" value="WH-like_DNA-bd_sf"/>
</dbReference>
<dbReference type="AlphaFoldDB" id="A0A1U7JEF1"/>
<evidence type="ECO:0000259" key="4">
    <source>
        <dbReference type="PROSITE" id="PS50995"/>
    </source>
</evidence>
<dbReference type="PANTHER" id="PTHR33164">
    <property type="entry name" value="TRANSCRIPTIONAL REGULATOR, MARR FAMILY"/>
    <property type="match status" value="1"/>
</dbReference>
<keyword evidence="1" id="KW-0805">Transcription regulation</keyword>
<evidence type="ECO:0000256" key="3">
    <source>
        <dbReference type="ARBA" id="ARBA00023163"/>
    </source>
</evidence>
<dbReference type="InterPro" id="IPR036390">
    <property type="entry name" value="WH_DNA-bd_sf"/>
</dbReference>
<dbReference type="EMBL" id="LVVZ01000022">
    <property type="protein sequence ID" value="OKL43021.1"/>
    <property type="molecule type" value="Genomic_DNA"/>
</dbReference>
<feature type="domain" description="HTH marR-type" evidence="4">
    <location>
        <begin position="25"/>
        <end position="158"/>
    </location>
</feature>
<keyword evidence="6" id="KW-1185">Reference proteome</keyword>
<dbReference type="Pfam" id="PF12802">
    <property type="entry name" value="MarR_2"/>
    <property type="match status" value="1"/>
</dbReference>
<dbReference type="PROSITE" id="PS01117">
    <property type="entry name" value="HTH_MARR_1"/>
    <property type="match status" value="1"/>
</dbReference>
<dbReference type="SMART" id="SM00347">
    <property type="entry name" value="HTH_MARR"/>
    <property type="match status" value="1"/>
</dbReference>
<dbReference type="GO" id="GO:0003677">
    <property type="term" value="F:DNA binding"/>
    <property type="evidence" value="ECO:0007669"/>
    <property type="project" value="UniProtKB-KW"/>
</dbReference>
<dbReference type="Proteomes" id="UP000185783">
    <property type="component" value="Unassembled WGS sequence"/>
</dbReference>
<comment type="caution">
    <text evidence="5">The sequence shown here is derived from an EMBL/GenBank/DDBJ whole genome shotgun (WGS) entry which is preliminary data.</text>
</comment>
<reference evidence="5 6" key="1">
    <citation type="submission" date="2016-03" db="EMBL/GenBank/DDBJ databases">
        <title>Genome sequence of Nesiotobacter sp. nov., a moderately halophilic alphaproteobacterium isolated from the Yellow Sea, China.</title>
        <authorList>
            <person name="Zhang G."/>
            <person name="Zhang R."/>
        </authorList>
    </citation>
    <scope>NUCLEOTIDE SEQUENCE [LARGE SCALE GENOMIC DNA]</scope>
    <source>
        <strain evidence="5 6">WB1-6</strain>
    </source>
</reference>
<sequence>MSETDDLFSFTQGSLFEADRGIDLENFLPVKLIWAGRKMERWLQERLQKGYDLTIPDWLVLNALMKQERVSVKQLGPNIGLDTVAVSRATKRLAEKELVIKDPDQKDRRLVVLIPTDEGKALIGRLDTDLKAFEQATMKQLAKPERTRLGQHLANLSEPPIKR</sequence>
<dbReference type="PROSITE" id="PS50995">
    <property type="entry name" value="HTH_MARR_2"/>
    <property type="match status" value="1"/>
</dbReference>
<dbReference type="OrthoDB" id="8906692at2"/>
<dbReference type="RefSeq" id="WP_028482810.1">
    <property type="nucleotide sequence ID" value="NZ_LVVZ01000022.1"/>
</dbReference>
<organism evidence="5 6">
    <name type="scientific">Pseudovibrio exalbescens</name>
    <dbReference type="NCBI Taxonomy" id="197461"/>
    <lineage>
        <taxon>Bacteria</taxon>
        <taxon>Pseudomonadati</taxon>
        <taxon>Pseudomonadota</taxon>
        <taxon>Alphaproteobacteria</taxon>
        <taxon>Hyphomicrobiales</taxon>
        <taxon>Stappiaceae</taxon>
        <taxon>Pseudovibrio</taxon>
    </lineage>
</organism>
<dbReference type="InterPro" id="IPR023187">
    <property type="entry name" value="Tscrpt_reg_MarR-type_CS"/>
</dbReference>
<dbReference type="SUPFAM" id="SSF46785">
    <property type="entry name" value="Winged helix' DNA-binding domain"/>
    <property type="match status" value="1"/>
</dbReference>
<dbReference type="GO" id="GO:0006950">
    <property type="term" value="P:response to stress"/>
    <property type="evidence" value="ECO:0007669"/>
    <property type="project" value="TreeGrafter"/>
</dbReference>
<proteinExistence type="predicted"/>
<protein>
    <recommendedName>
        <fullName evidence="4">HTH marR-type domain-containing protein</fullName>
    </recommendedName>
</protein>
<dbReference type="InterPro" id="IPR039422">
    <property type="entry name" value="MarR/SlyA-like"/>
</dbReference>
<dbReference type="InterPro" id="IPR000835">
    <property type="entry name" value="HTH_MarR-typ"/>
</dbReference>
<keyword evidence="3" id="KW-0804">Transcription</keyword>
<evidence type="ECO:0000256" key="2">
    <source>
        <dbReference type="ARBA" id="ARBA00023125"/>
    </source>
</evidence>